<feature type="non-terminal residue" evidence="2">
    <location>
        <position position="1"/>
    </location>
</feature>
<dbReference type="InterPro" id="IPR005129">
    <property type="entry name" value="GTPase_ArgK"/>
</dbReference>
<sequence>EAYGKYLINSGQMVAALTIDPSSRLTGGSILGDKTRMPFLANSPAAYIRPTPSGGLLGGVARRSREVIALCEAAGFDTILIETVGVGQSETEVANMSDCYLLLLQPGSGDTLQGIKRGIMESADLVIVNKADGTLLAAARESATHYKRALSLMPDRQTDRACPVVLVSSIEKTGMDDVAANIASYLEQARKNGSFAQKRSEQIHHWLENETIADLIERFKQDVNIQSQYSDAVKQLDQGCSPARIASQFVTKLLGG</sequence>
<comment type="caution">
    <text evidence="2">The sequence shown here is derived from an EMBL/GenBank/DDBJ whole genome shotgun (WGS) entry which is preliminary data.</text>
</comment>
<dbReference type="Gene3D" id="1.10.287.130">
    <property type="match status" value="1"/>
</dbReference>
<proteinExistence type="inferred from homology"/>
<dbReference type="GO" id="GO:0005737">
    <property type="term" value="C:cytoplasm"/>
    <property type="evidence" value="ECO:0007669"/>
    <property type="project" value="TreeGrafter"/>
</dbReference>
<evidence type="ECO:0000313" key="2">
    <source>
        <dbReference type="EMBL" id="GAH15277.1"/>
    </source>
</evidence>
<dbReference type="PANTHER" id="PTHR23408:SF3">
    <property type="entry name" value="METHYLMALONIC ACIDURIA TYPE A PROTEIN, MITOCHONDRIAL"/>
    <property type="match status" value="1"/>
</dbReference>
<accession>X1D4Y5</accession>
<dbReference type="EMBL" id="BART01030204">
    <property type="protein sequence ID" value="GAH15277.1"/>
    <property type="molecule type" value="Genomic_DNA"/>
</dbReference>
<evidence type="ECO:0000256" key="1">
    <source>
        <dbReference type="ARBA" id="ARBA00009625"/>
    </source>
</evidence>
<comment type="similarity">
    <text evidence="1">Belongs to the SIMIBI class G3E GTPase family. ArgK/MeaB subfamily.</text>
</comment>
<name>X1D4Y5_9ZZZZ</name>
<dbReference type="Gene3D" id="3.40.50.300">
    <property type="entry name" value="P-loop containing nucleotide triphosphate hydrolases"/>
    <property type="match status" value="1"/>
</dbReference>
<dbReference type="Pfam" id="PF03308">
    <property type="entry name" value="MeaB"/>
    <property type="match status" value="1"/>
</dbReference>
<dbReference type="GO" id="GO:0003924">
    <property type="term" value="F:GTPase activity"/>
    <property type="evidence" value="ECO:0007669"/>
    <property type="project" value="InterPro"/>
</dbReference>
<dbReference type="GO" id="GO:0005525">
    <property type="term" value="F:GTP binding"/>
    <property type="evidence" value="ECO:0007669"/>
    <property type="project" value="InterPro"/>
</dbReference>
<protein>
    <recommendedName>
        <fullName evidence="3">Methylmalonyl Co-A mutase-associated GTPase MeaB</fullName>
    </recommendedName>
</protein>
<evidence type="ECO:0008006" key="3">
    <source>
        <dbReference type="Google" id="ProtNLM"/>
    </source>
</evidence>
<reference evidence="2" key="1">
    <citation type="journal article" date="2014" name="Front. Microbiol.">
        <title>High frequency of phylogenetically diverse reductive dehalogenase-homologous genes in deep subseafloor sedimentary metagenomes.</title>
        <authorList>
            <person name="Kawai M."/>
            <person name="Futagami T."/>
            <person name="Toyoda A."/>
            <person name="Takaki Y."/>
            <person name="Nishi S."/>
            <person name="Hori S."/>
            <person name="Arai W."/>
            <person name="Tsubouchi T."/>
            <person name="Morono Y."/>
            <person name="Uchiyama I."/>
            <person name="Ito T."/>
            <person name="Fujiyama A."/>
            <person name="Inagaki F."/>
            <person name="Takami H."/>
        </authorList>
    </citation>
    <scope>NUCLEOTIDE SEQUENCE</scope>
    <source>
        <strain evidence="2">Expedition CK06-06</strain>
    </source>
</reference>
<dbReference type="SUPFAM" id="SSF52540">
    <property type="entry name" value="P-loop containing nucleoside triphosphate hydrolases"/>
    <property type="match status" value="1"/>
</dbReference>
<organism evidence="2">
    <name type="scientific">marine sediment metagenome</name>
    <dbReference type="NCBI Taxonomy" id="412755"/>
    <lineage>
        <taxon>unclassified sequences</taxon>
        <taxon>metagenomes</taxon>
        <taxon>ecological metagenomes</taxon>
    </lineage>
</organism>
<dbReference type="PANTHER" id="PTHR23408">
    <property type="entry name" value="METHYLMALONYL-COA MUTASE"/>
    <property type="match status" value="1"/>
</dbReference>
<dbReference type="InterPro" id="IPR027417">
    <property type="entry name" value="P-loop_NTPase"/>
</dbReference>
<dbReference type="AlphaFoldDB" id="X1D4Y5"/>
<gene>
    <name evidence="2" type="ORF">S01H4_52801</name>
</gene>